<evidence type="ECO:0000313" key="3">
    <source>
        <dbReference type="Proteomes" id="UP000737018"/>
    </source>
</evidence>
<reference evidence="2" key="1">
    <citation type="submission" date="2020-03" db="EMBL/GenBank/DDBJ databases">
        <title>Castanea mollissima Vanexum genome sequencing.</title>
        <authorList>
            <person name="Staton M."/>
        </authorList>
    </citation>
    <scope>NUCLEOTIDE SEQUENCE</scope>
    <source>
        <tissue evidence="2">Leaf</tissue>
    </source>
</reference>
<evidence type="ECO:0000256" key="1">
    <source>
        <dbReference type="SAM" id="Phobius"/>
    </source>
</evidence>
<keyword evidence="1" id="KW-1133">Transmembrane helix</keyword>
<dbReference type="EMBL" id="JRKL02000152">
    <property type="protein sequence ID" value="KAF3974502.1"/>
    <property type="molecule type" value="Genomic_DNA"/>
</dbReference>
<gene>
    <name evidence="2" type="ORF">CMV_002180</name>
</gene>
<dbReference type="OrthoDB" id="1913335at2759"/>
<dbReference type="Pfam" id="PF03004">
    <property type="entry name" value="Transposase_24"/>
    <property type="match status" value="1"/>
</dbReference>
<organism evidence="2 3">
    <name type="scientific">Castanea mollissima</name>
    <name type="common">Chinese chestnut</name>
    <dbReference type="NCBI Taxonomy" id="60419"/>
    <lineage>
        <taxon>Eukaryota</taxon>
        <taxon>Viridiplantae</taxon>
        <taxon>Streptophyta</taxon>
        <taxon>Embryophyta</taxon>
        <taxon>Tracheophyta</taxon>
        <taxon>Spermatophyta</taxon>
        <taxon>Magnoliopsida</taxon>
        <taxon>eudicotyledons</taxon>
        <taxon>Gunneridae</taxon>
        <taxon>Pentapetalae</taxon>
        <taxon>rosids</taxon>
        <taxon>fabids</taxon>
        <taxon>Fagales</taxon>
        <taxon>Fagaceae</taxon>
        <taxon>Castanea</taxon>
    </lineage>
</organism>
<dbReference type="PANTHER" id="PTHR33144">
    <property type="entry name" value="OS10G0409366 PROTEIN-RELATED"/>
    <property type="match status" value="1"/>
</dbReference>
<dbReference type="InterPro" id="IPR004252">
    <property type="entry name" value="Probable_transposase_24"/>
</dbReference>
<keyword evidence="3" id="KW-1185">Reference proteome</keyword>
<proteinExistence type="predicted"/>
<keyword evidence="1" id="KW-0812">Transmembrane</keyword>
<dbReference type="PANTHER" id="PTHR33144:SF48">
    <property type="entry name" value="PLANT TRANSPOSASE (PTTA_EN_SPM FAMILY)"/>
    <property type="match status" value="1"/>
</dbReference>
<accession>A0A8J4VXR2</accession>
<dbReference type="AlphaFoldDB" id="A0A8J4VXR2"/>
<dbReference type="Proteomes" id="UP000737018">
    <property type="component" value="Unassembled WGS sequence"/>
</dbReference>
<comment type="caution">
    <text evidence="2">The sequence shown here is derived from an EMBL/GenBank/DDBJ whole genome shotgun (WGS) entry which is preliminary data.</text>
</comment>
<name>A0A8J4VXR2_9ROSI</name>
<sequence length="310" mass="34814">MLQPPEFSAWVCVEFSGFWVAVEFSAWVCVEFSGFWVTANFLVFGLLHFFGFLGCCTFSGFVAAFSGLDDDDDERFVVGDSLILKDLDQASIDNTDHGSQQEVGQSSTVNSSNAPNAVVPLVVRATRGPSKYSDIWNLPENQKIELPLTSNNQPVMKVGRHFTGWLGTIARKPQMCPIKYENWTRMPKEFKEEIWNLVQDLALKNKNSRSKQKNLHTGGSKFFASYSEEMVTTLGHPVERAELYLKLHLRKDGAPVNPEAESNIEKINELLSEPSNRLQSTDLTGMLLIVSLSLRKCHIICHIVLNEVLP</sequence>
<protein>
    <submittedName>
        <fullName evidence="2">Uncharacterized protein</fullName>
    </submittedName>
</protein>
<feature type="transmembrane region" description="Helical" evidence="1">
    <location>
        <begin position="41"/>
        <end position="65"/>
    </location>
</feature>
<keyword evidence="1" id="KW-0472">Membrane</keyword>
<evidence type="ECO:0000313" key="2">
    <source>
        <dbReference type="EMBL" id="KAF3974502.1"/>
    </source>
</evidence>